<comment type="caution">
    <text evidence="3">The sequence shown here is derived from an EMBL/GenBank/DDBJ whole genome shotgun (WGS) entry which is preliminary data.</text>
</comment>
<evidence type="ECO:0000313" key="4">
    <source>
        <dbReference type="Proteomes" id="UP000253208"/>
    </source>
</evidence>
<dbReference type="EMBL" id="PSQG01000006">
    <property type="protein sequence ID" value="RCH44861.1"/>
    <property type="molecule type" value="Genomic_DNA"/>
</dbReference>
<proteinExistence type="predicted"/>
<feature type="compositionally biased region" description="Basic and acidic residues" evidence="1">
    <location>
        <begin position="22"/>
        <end position="32"/>
    </location>
</feature>
<gene>
    <name evidence="3" type="ORF">C4886_05260</name>
</gene>
<feature type="compositionally biased region" description="Low complexity" evidence="1">
    <location>
        <begin position="1"/>
        <end position="15"/>
    </location>
</feature>
<evidence type="ECO:0000256" key="1">
    <source>
        <dbReference type="SAM" id="MobiDB-lite"/>
    </source>
</evidence>
<evidence type="ECO:0000259" key="2">
    <source>
        <dbReference type="Pfam" id="PF26160"/>
    </source>
</evidence>
<organism evidence="3 4">
    <name type="scientific">Blautia obeum</name>
    <dbReference type="NCBI Taxonomy" id="40520"/>
    <lineage>
        <taxon>Bacteria</taxon>
        <taxon>Bacillati</taxon>
        <taxon>Bacillota</taxon>
        <taxon>Clostridia</taxon>
        <taxon>Lachnospirales</taxon>
        <taxon>Lachnospiraceae</taxon>
        <taxon>Blautia</taxon>
    </lineage>
</organism>
<dbReference type="Pfam" id="PF26160">
    <property type="entry name" value="YqzN_YkzM"/>
    <property type="match status" value="1"/>
</dbReference>
<feature type="domain" description="YqzN/YkzM" evidence="2">
    <location>
        <begin position="39"/>
        <end position="92"/>
    </location>
</feature>
<dbReference type="Proteomes" id="UP000253208">
    <property type="component" value="Unassembled WGS sequence"/>
</dbReference>
<dbReference type="RefSeq" id="WP_114001865.1">
    <property type="nucleotide sequence ID" value="NZ_PSQG01000006.1"/>
</dbReference>
<sequence length="95" mass="10266">MATTKKPTEATETAEQVQADNSRAEAVKAENEAAEKLTAPVYTAEEYARAAAKVFDGKYSPDIVRAAFTVAGKKEATKAEAEELVKKFANKEVKN</sequence>
<dbReference type="InterPro" id="IPR058869">
    <property type="entry name" value="YqzN_YkzM"/>
</dbReference>
<evidence type="ECO:0000313" key="3">
    <source>
        <dbReference type="EMBL" id="RCH44861.1"/>
    </source>
</evidence>
<reference evidence="3 4" key="1">
    <citation type="submission" date="2018-02" db="EMBL/GenBank/DDBJ databases">
        <title>Complete genome sequencing of Faecalibacterium prausnitzii strains isolated from the human gut.</title>
        <authorList>
            <person name="Fitzgerald B.C."/>
            <person name="Shkoporov A.N."/>
            <person name="Ross P.R."/>
            <person name="Hill C."/>
        </authorList>
    </citation>
    <scope>NUCLEOTIDE SEQUENCE [LARGE SCALE GENOMIC DNA]</scope>
    <source>
        <strain evidence="3 4">APC942/31-1</strain>
    </source>
</reference>
<accession>A0A367G4G4</accession>
<protein>
    <recommendedName>
        <fullName evidence="2">YqzN/YkzM domain-containing protein</fullName>
    </recommendedName>
</protein>
<feature type="region of interest" description="Disordered" evidence="1">
    <location>
        <begin position="1"/>
        <end position="32"/>
    </location>
</feature>
<dbReference type="AlphaFoldDB" id="A0A367G4G4"/>
<name>A0A367G4G4_9FIRM</name>